<feature type="non-terminal residue" evidence="1">
    <location>
        <position position="22"/>
    </location>
</feature>
<comment type="caution">
    <text evidence="1">The sequence shown here is derived from an EMBL/GenBank/DDBJ whole genome shotgun (WGS) entry which is preliminary data.</text>
</comment>
<dbReference type="AlphaFoldDB" id="K2FZ86"/>
<organism evidence="1">
    <name type="scientific">uncultured bacterium</name>
    <name type="common">gcode 4</name>
    <dbReference type="NCBI Taxonomy" id="1234023"/>
    <lineage>
        <taxon>Bacteria</taxon>
        <taxon>environmental samples</taxon>
    </lineage>
</organism>
<protein>
    <submittedName>
        <fullName evidence="1">Uncharacterized protein</fullName>
    </submittedName>
</protein>
<proteinExistence type="predicted"/>
<gene>
    <name evidence="1" type="ORF">ACD_3C00083G0027</name>
</gene>
<name>K2FZ86_9BACT</name>
<evidence type="ECO:0000313" key="1">
    <source>
        <dbReference type="EMBL" id="EKE28288.1"/>
    </source>
</evidence>
<dbReference type="EMBL" id="AMFJ01000357">
    <property type="protein sequence ID" value="EKE28288.1"/>
    <property type="molecule type" value="Genomic_DNA"/>
</dbReference>
<sequence length="22" mass="2572">MINQVDHHACLPVGRSFTSSWW</sequence>
<reference evidence="1" key="1">
    <citation type="journal article" date="2012" name="Science">
        <title>Fermentation, hydrogen, and sulfur metabolism in multiple uncultivated bacterial phyla.</title>
        <authorList>
            <person name="Wrighton K.C."/>
            <person name="Thomas B.C."/>
            <person name="Sharon I."/>
            <person name="Miller C.S."/>
            <person name="Castelle C.J."/>
            <person name="VerBerkmoes N.C."/>
            <person name="Wilkins M.J."/>
            <person name="Hettich R.L."/>
            <person name="Lipton M.S."/>
            <person name="Williams K.H."/>
            <person name="Long P.E."/>
            <person name="Banfield J.F."/>
        </authorList>
    </citation>
    <scope>NUCLEOTIDE SEQUENCE [LARGE SCALE GENOMIC DNA]</scope>
</reference>
<accession>K2FZ86</accession>